<evidence type="ECO:0000259" key="7">
    <source>
        <dbReference type="PROSITE" id="PS51379"/>
    </source>
</evidence>
<evidence type="ECO:0000313" key="9">
    <source>
        <dbReference type="Proteomes" id="UP000741360"/>
    </source>
</evidence>
<dbReference type="PIRSF" id="PIRSF000139">
    <property type="entry name" value="Glc_ox_4Fe-4S"/>
    <property type="match status" value="1"/>
</dbReference>
<dbReference type="InterPro" id="IPR004017">
    <property type="entry name" value="Cys_rich_dom"/>
</dbReference>
<feature type="domain" description="4Fe-4S ferredoxin-type" evidence="7">
    <location>
        <begin position="18"/>
        <end position="48"/>
    </location>
</feature>
<reference evidence="8" key="1">
    <citation type="submission" date="2020-07" db="EMBL/GenBank/DDBJ databases">
        <title>Huge and variable diversity of episymbiotic CPR bacteria and DPANN archaea in groundwater ecosystems.</title>
        <authorList>
            <person name="He C.Y."/>
            <person name="Keren R."/>
            <person name="Whittaker M."/>
            <person name="Farag I.F."/>
            <person name="Doudna J."/>
            <person name="Cate J.H.D."/>
            <person name="Banfield J.F."/>
        </authorList>
    </citation>
    <scope>NUCLEOTIDE SEQUENCE</scope>
    <source>
        <strain evidence="8">NC_groundwater_717_Ag_S-0.2um_59_8</strain>
    </source>
</reference>
<dbReference type="PANTHER" id="PTHR32479">
    <property type="entry name" value="GLYCOLATE OXIDASE IRON-SULFUR SUBUNIT"/>
    <property type="match status" value="1"/>
</dbReference>
<dbReference type="GO" id="GO:0019154">
    <property type="term" value="F:glycolate dehydrogenase activity"/>
    <property type="evidence" value="ECO:0007669"/>
    <property type="project" value="UniProtKB-EC"/>
</dbReference>
<evidence type="ECO:0000256" key="3">
    <source>
        <dbReference type="ARBA" id="ARBA00022737"/>
    </source>
</evidence>
<proteinExistence type="predicted"/>
<evidence type="ECO:0000313" key="8">
    <source>
        <dbReference type="EMBL" id="MBI3015282.1"/>
    </source>
</evidence>
<dbReference type="EC" id="1.1.99.14" evidence="6"/>
<evidence type="ECO:0000256" key="6">
    <source>
        <dbReference type="PIRNR" id="PIRNR000139"/>
    </source>
</evidence>
<comment type="cofactor">
    <cofactor evidence="6">
        <name>[4Fe-4S] cluster</name>
        <dbReference type="ChEBI" id="CHEBI:49883"/>
    </cofactor>
    <text evidence="6">Binds 2 [4Fe-4S] clusters.</text>
</comment>
<dbReference type="GO" id="GO:0051539">
    <property type="term" value="F:4 iron, 4 sulfur cluster binding"/>
    <property type="evidence" value="ECO:0007669"/>
    <property type="project" value="UniProtKB-UniRule"/>
</dbReference>
<comment type="catalytic activity">
    <reaction evidence="6">
        <text>glycolate + A = glyoxylate + AH2</text>
        <dbReference type="Rhea" id="RHEA:21264"/>
        <dbReference type="ChEBI" id="CHEBI:13193"/>
        <dbReference type="ChEBI" id="CHEBI:17499"/>
        <dbReference type="ChEBI" id="CHEBI:29805"/>
        <dbReference type="ChEBI" id="CHEBI:36655"/>
        <dbReference type="EC" id="1.1.99.14"/>
    </reaction>
</comment>
<protein>
    <recommendedName>
        <fullName evidence="6">Glycolate oxidase iron-sulfur subunit</fullName>
        <ecNumber evidence="6">1.1.99.14</ecNumber>
    </recommendedName>
</protein>
<gene>
    <name evidence="8" type="ORF">HYY65_09535</name>
</gene>
<dbReference type="InterPro" id="IPR017896">
    <property type="entry name" value="4Fe4S_Fe-S-bd"/>
</dbReference>
<comment type="caution">
    <text evidence="8">The sequence shown here is derived from an EMBL/GenBank/DDBJ whole genome shotgun (WGS) entry which is preliminary data.</text>
</comment>
<dbReference type="EMBL" id="JACPSX010000180">
    <property type="protein sequence ID" value="MBI3015282.1"/>
    <property type="molecule type" value="Genomic_DNA"/>
</dbReference>
<dbReference type="InterPro" id="IPR017900">
    <property type="entry name" value="4Fe4S_Fe_S_CS"/>
</dbReference>
<dbReference type="InterPro" id="IPR009051">
    <property type="entry name" value="Helical_ferredxn"/>
</dbReference>
<dbReference type="PROSITE" id="PS51379">
    <property type="entry name" value="4FE4S_FER_2"/>
    <property type="match status" value="2"/>
</dbReference>
<sequence>MAKAATEVEFRRGEDSRTDYYRGLLTCVHCGLCLPACPTYRELGTEMDSPRGRISLMRAAAEGRIDLSPRVLRHIDLCLGCRACEPACPSGVPYGSLLERTRVQLLERRGNLGGVRKSKWVFRALFAHTRLFDWLCQVIRFYQVTGIQKAVRRSGVSRYFPEKIRGLEEMLPAVPARRERRSMPEILGPAEQAGEVSLFAGCVGSTLFGRVNRLAARVLVHHGFQVQTPARQVCCGALQLHNGDREGARALASRNVEVFAEIGSREILVTAAGCGAVLKGYGDLLDHAPAAVSFSSRVKDISEFLGRRDLPRPSVRLPLRVTYQDPCHLAHVQGIRREPRLLLASIPGVELVEMPDSDRCCGSAGTYTITEFEMSMRLLKSKMGAVAATGAQAIVTANPGCHIQLEGGTRKFGPGIPVYHVVELLARAYGLSDLAPLQN</sequence>
<dbReference type="AlphaFoldDB" id="A0A932GQD7"/>
<comment type="function">
    <text evidence="6">Component of a complex that catalyzes the oxidation of glycolate to glyoxylate.</text>
</comment>
<dbReference type="PANTHER" id="PTHR32479:SF17">
    <property type="entry name" value="GLYCOLATE OXIDASE IRON-SULFUR SUBUNIT"/>
    <property type="match status" value="1"/>
</dbReference>
<comment type="catalytic activity">
    <reaction evidence="6">
        <text>(R)-lactate + A = pyruvate + AH2</text>
        <dbReference type="Rhea" id="RHEA:15089"/>
        <dbReference type="ChEBI" id="CHEBI:13193"/>
        <dbReference type="ChEBI" id="CHEBI:15361"/>
        <dbReference type="ChEBI" id="CHEBI:16004"/>
        <dbReference type="ChEBI" id="CHEBI:17499"/>
    </reaction>
</comment>
<keyword evidence="1 6" id="KW-0004">4Fe-4S</keyword>
<keyword evidence="3" id="KW-0677">Repeat</keyword>
<accession>A0A932GQD7</accession>
<keyword evidence="4 6" id="KW-0408">Iron</keyword>
<keyword evidence="5 6" id="KW-0411">Iron-sulfur</keyword>
<evidence type="ECO:0000256" key="1">
    <source>
        <dbReference type="ARBA" id="ARBA00022485"/>
    </source>
</evidence>
<keyword evidence="6" id="KW-0813">Transport</keyword>
<dbReference type="SUPFAM" id="SSF46548">
    <property type="entry name" value="alpha-helical ferredoxin"/>
    <property type="match status" value="1"/>
</dbReference>
<name>A0A932GQD7_UNCTE</name>
<organism evidence="8 9">
    <name type="scientific">Tectimicrobiota bacterium</name>
    <dbReference type="NCBI Taxonomy" id="2528274"/>
    <lineage>
        <taxon>Bacteria</taxon>
        <taxon>Pseudomonadati</taxon>
        <taxon>Nitrospinota/Tectimicrobiota group</taxon>
        <taxon>Candidatus Tectimicrobiota</taxon>
    </lineage>
</organism>
<dbReference type="Pfam" id="PF02754">
    <property type="entry name" value="CCG"/>
    <property type="match status" value="2"/>
</dbReference>
<dbReference type="PROSITE" id="PS00198">
    <property type="entry name" value="4FE4S_FER_1"/>
    <property type="match status" value="1"/>
</dbReference>
<keyword evidence="6" id="KW-0249">Electron transport</keyword>
<dbReference type="Pfam" id="PF13183">
    <property type="entry name" value="Fer4_8"/>
    <property type="match status" value="1"/>
</dbReference>
<dbReference type="GO" id="GO:0046872">
    <property type="term" value="F:metal ion binding"/>
    <property type="evidence" value="ECO:0007669"/>
    <property type="project" value="UniProtKB-UniRule"/>
</dbReference>
<keyword evidence="2 6" id="KW-0479">Metal-binding</keyword>
<dbReference type="InterPro" id="IPR012257">
    <property type="entry name" value="Glc_ox_4Fe-4S"/>
</dbReference>
<dbReference type="Proteomes" id="UP000741360">
    <property type="component" value="Unassembled WGS sequence"/>
</dbReference>
<evidence type="ECO:0000256" key="5">
    <source>
        <dbReference type="ARBA" id="ARBA00023014"/>
    </source>
</evidence>
<evidence type="ECO:0000256" key="4">
    <source>
        <dbReference type="ARBA" id="ARBA00023004"/>
    </source>
</evidence>
<feature type="domain" description="4Fe-4S ferredoxin-type" evidence="7">
    <location>
        <begin position="69"/>
        <end position="100"/>
    </location>
</feature>
<dbReference type="Gene3D" id="1.10.1060.10">
    <property type="entry name" value="Alpha-helical ferredoxin"/>
    <property type="match status" value="1"/>
</dbReference>
<evidence type="ECO:0000256" key="2">
    <source>
        <dbReference type="ARBA" id="ARBA00022723"/>
    </source>
</evidence>